<gene>
    <name evidence="1" type="ORF">MNBD_ALPHA08-1102</name>
</gene>
<dbReference type="Pfam" id="PF06776">
    <property type="entry name" value="IalB"/>
    <property type="match status" value="1"/>
</dbReference>
<organism evidence="1">
    <name type="scientific">hydrothermal vent metagenome</name>
    <dbReference type="NCBI Taxonomy" id="652676"/>
    <lineage>
        <taxon>unclassified sequences</taxon>
        <taxon>metagenomes</taxon>
        <taxon>ecological metagenomes</taxon>
    </lineage>
</organism>
<dbReference type="InterPro" id="IPR038696">
    <property type="entry name" value="IalB_sf"/>
</dbReference>
<protein>
    <recommendedName>
        <fullName evidence="2">Mlr4354 like protein</fullName>
    </recommendedName>
</protein>
<reference evidence="1" key="1">
    <citation type="submission" date="2018-06" db="EMBL/GenBank/DDBJ databases">
        <authorList>
            <person name="Zhirakovskaya E."/>
        </authorList>
    </citation>
    <scope>NUCLEOTIDE SEQUENCE</scope>
</reference>
<dbReference type="Gene3D" id="2.60.40.1880">
    <property type="entry name" value="Invasion associated locus B (IalB) protein"/>
    <property type="match status" value="1"/>
</dbReference>
<dbReference type="EMBL" id="UOEC01000160">
    <property type="protein sequence ID" value="VAV99237.1"/>
    <property type="molecule type" value="Genomic_DNA"/>
</dbReference>
<evidence type="ECO:0000313" key="1">
    <source>
        <dbReference type="EMBL" id="VAV99237.1"/>
    </source>
</evidence>
<dbReference type="InterPro" id="IPR010642">
    <property type="entry name" value="Invasion_prot_B"/>
</dbReference>
<proteinExistence type="predicted"/>
<sequence length="178" mass="19104">MISDTMIRFSKTMIVGATFALLMAPVAAIAQPKPDLLGSFKDWAAYTYNNGKSKVCYIVSQPKDSSPKGLNRDAVFFLVTHRPGDKVRNEVNTIIGYPFRKGSTTSVTIDKASAFKFFTSGDGAWAGSKDADGKVVRAMKAGGSMVVVGRSGRGTRTTDRYSLAGVSAAMKKIDEVCQ</sequence>
<accession>A0A3B0S375</accession>
<dbReference type="AlphaFoldDB" id="A0A3B0S375"/>
<evidence type="ECO:0008006" key="2">
    <source>
        <dbReference type="Google" id="ProtNLM"/>
    </source>
</evidence>
<name>A0A3B0S375_9ZZZZ</name>